<gene>
    <name evidence="2" type="ORF">PIB30_075364</name>
</gene>
<accession>A0ABU6VNC5</accession>
<sequence length="174" mass="20062">MAGKEGTSRKLKANQHSSDHLTTECTSFCDNQEGREDTPLNEEGVENLNHKEVHECLEEVKEENEDQETEDVDHEWVNFSNLNFIGPQHYGLLETDGQLKALCDVMDKKEMDSLWLDESRFITCGKPKIRSRHLLKLHNNRGKVGAFSLRKHLEPCHFQEKLVDSQSDGWTNQV</sequence>
<evidence type="ECO:0000313" key="3">
    <source>
        <dbReference type="Proteomes" id="UP001341840"/>
    </source>
</evidence>
<dbReference type="Proteomes" id="UP001341840">
    <property type="component" value="Unassembled WGS sequence"/>
</dbReference>
<proteinExistence type="predicted"/>
<comment type="caution">
    <text evidence="2">The sequence shown here is derived from an EMBL/GenBank/DDBJ whole genome shotgun (WGS) entry which is preliminary data.</text>
</comment>
<dbReference type="EMBL" id="JASCZI010151993">
    <property type="protein sequence ID" value="MED6175110.1"/>
    <property type="molecule type" value="Genomic_DNA"/>
</dbReference>
<protein>
    <submittedName>
        <fullName evidence="2">Uncharacterized protein</fullName>
    </submittedName>
</protein>
<keyword evidence="3" id="KW-1185">Reference proteome</keyword>
<evidence type="ECO:0000313" key="2">
    <source>
        <dbReference type="EMBL" id="MED6175110.1"/>
    </source>
</evidence>
<evidence type="ECO:0000256" key="1">
    <source>
        <dbReference type="SAM" id="MobiDB-lite"/>
    </source>
</evidence>
<name>A0ABU6VNC5_9FABA</name>
<reference evidence="2 3" key="1">
    <citation type="journal article" date="2023" name="Plants (Basel)">
        <title>Bridging the Gap: Combining Genomics and Transcriptomics Approaches to Understand Stylosanthes scabra, an Orphan Legume from the Brazilian Caatinga.</title>
        <authorList>
            <person name="Ferreira-Neto J.R.C."/>
            <person name="da Silva M.D."/>
            <person name="Binneck E."/>
            <person name="de Melo N.F."/>
            <person name="da Silva R.H."/>
            <person name="de Melo A.L.T.M."/>
            <person name="Pandolfi V."/>
            <person name="Bustamante F.O."/>
            <person name="Brasileiro-Vidal A.C."/>
            <person name="Benko-Iseppon A.M."/>
        </authorList>
    </citation>
    <scope>NUCLEOTIDE SEQUENCE [LARGE SCALE GENOMIC DNA]</scope>
    <source>
        <tissue evidence="2">Leaves</tissue>
    </source>
</reference>
<feature type="region of interest" description="Disordered" evidence="1">
    <location>
        <begin position="1"/>
        <end position="22"/>
    </location>
</feature>
<organism evidence="2 3">
    <name type="scientific">Stylosanthes scabra</name>
    <dbReference type="NCBI Taxonomy" id="79078"/>
    <lineage>
        <taxon>Eukaryota</taxon>
        <taxon>Viridiplantae</taxon>
        <taxon>Streptophyta</taxon>
        <taxon>Embryophyta</taxon>
        <taxon>Tracheophyta</taxon>
        <taxon>Spermatophyta</taxon>
        <taxon>Magnoliopsida</taxon>
        <taxon>eudicotyledons</taxon>
        <taxon>Gunneridae</taxon>
        <taxon>Pentapetalae</taxon>
        <taxon>rosids</taxon>
        <taxon>fabids</taxon>
        <taxon>Fabales</taxon>
        <taxon>Fabaceae</taxon>
        <taxon>Papilionoideae</taxon>
        <taxon>50 kb inversion clade</taxon>
        <taxon>dalbergioids sensu lato</taxon>
        <taxon>Dalbergieae</taxon>
        <taxon>Pterocarpus clade</taxon>
        <taxon>Stylosanthes</taxon>
    </lineage>
</organism>